<evidence type="ECO:0000313" key="2">
    <source>
        <dbReference type="EMBL" id="KZD25519.1"/>
    </source>
</evidence>
<protein>
    <submittedName>
        <fullName evidence="1">Mlr2965 protein</fullName>
    </submittedName>
</protein>
<proteinExistence type="predicted"/>
<dbReference type="EMBL" id="LVYV01000001">
    <property type="protein sequence ID" value="KZD25519.1"/>
    <property type="molecule type" value="Genomic_DNA"/>
</dbReference>
<keyword evidence="3" id="KW-1185">Reference proteome</keyword>
<sequence length="163" mass="17749">MEQIEQQTSVILVEAQALALPGTDLPESAAQEAPVFGEAGDTPGQWLGTQSSALTAIDRLKATIDEETEKLEVRAVVDFDGFSQRKNRGLLELTRAMRLTQDIKSDPRVAPQLTLLRASLIRNQAALQIHLDAVREVSAIIARSIQEVESDGTYSLAIAGKRK</sequence>
<dbReference type="STRING" id="943830.A4A58_03650"/>
<gene>
    <name evidence="2" type="ORF">A4A58_03650</name>
    <name evidence="1" type="ORF">PROKKA_00742</name>
</gene>
<accession>A0A109ZYD3</accession>
<reference evidence="2 3" key="2">
    <citation type="submission" date="2016-03" db="EMBL/GenBank/DDBJ databases">
        <title>Microsymbionts genomes from the relict species Vavilovia formosa (Stev.) Fed.</title>
        <authorList>
            <person name="Kopat V."/>
            <person name="Chirak E."/>
            <person name="Kimeklis A."/>
            <person name="Andronov E."/>
        </authorList>
    </citation>
    <scope>NUCLEOTIDE SEQUENCE [LARGE SCALE GENOMIC DNA]</scope>
    <source>
        <strain evidence="2 3">Vaf07</strain>
    </source>
</reference>
<reference evidence="1" key="1">
    <citation type="submission" date="2015-10" db="EMBL/GenBank/DDBJ databases">
        <title>Evolution marks in rhizobial microsymbionts genomes from the relict species Vavilovia formosa (Stev.) Fed.</title>
        <authorList>
            <person name="Kopat V."/>
        </authorList>
    </citation>
    <scope>NUCLEOTIDE SEQUENCE</scope>
    <source>
        <strain evidence="1">Vaf-07</strain>
    </source>
</reference>
<organism evidence="1">
    <name type="scientific">Tardiphaga robiniae</name>
    <dbReference type="NCBI Taxonomy" id="943830"/>
    <lineage>
        <taxon>Bacteria</taxon>
        <taxon>Pseudomonadati</taxon>
        <taxon>Pseudomonadota</taxon>
        <taxon>Alphaproteobacteria</taxon>
        <taxon>Hyphomicrobiales</taxon>
        <taxon>Nitrobacteraceae</taxon>
        <taxon>Tardiphaga</taxon>
    </lineage>
</organism>
<dbReference type="Proteomes" id="UP000076574">
    <property type="component" value="Unassembled WGS sequence"/>
</dbReference>
<evidence type="ECO:0000313" key="3">
    <source>
        <dbReference type="Proteomes" id="UP000076574"/>
    </source>
</evidence>
<name>A0A109ZYD3_9BRAD</name>
<evidence type="ECO:0000313" key="1">
    <source>
        <dbReference type="EMBL" id="AMH39553.1"/>
    </source>
</evidence>
<dbReference type="EMBL" id="KT955714">
    <property type="protein sequence ID" value="AMH39553.1"/>
    <property type="molecule type" value="Genomic_DNA"/>
</dbReference>
<dbReference type="AlphaFoldDB" id="A0A109ZYD3"/>